<dbReference type="AlphaFoldDB" id="A0A2M9HDZ8"/>
<name>A0A2M9HDZ8_9BIFI</name>
<evidence type="ECO:0000256" key="2">
    <source>
        <dbReference type="ARBA" id="ARBA00000751"/>
    </source>
</evidence>
<comment type="catalytic activity">
    <reaction evidence="1">
        <text>5-amino-6-(5-phospho-D-ribosylamino)uracil + H2O = 5,6-diaminouracil + D-ribose 5-phosphate</text>
        <dbReference type="Rhea" id="RHEA:55020"/>
        <dbReference type="ChEBI" id="CHEBI:15377"/>
        <dbReference type="ChEBI" id="CHEBI:46252"/>
        <dbReference type="ChEBI" id="CHEBI:58453"/>
        <dbReference type="ChEBI" id="CHEBI:78346"/>
    </reaction>
</comment>
<evidence type="ECO:0000313" key="5">
    <source>
        <dbReference type="Proteomes" id="UP000231451"/>
    </source>
</evidence>
<proteinExistence type="predicted"/>
<dbReference type="CDD" id="cd15457">
    <property type="entry name" value="NADAR"/>
    <property type="match status" value="1"/>
</dbReference>
<comment type="caution">
    <text evidence="4">The sequence shown here is derived from an EMBL/GenBank/DDBJ whole genome shotgun (WGS) entry which is preliminary data.</text>
</comment>
<dbReference type="EMBL" id="PEBK01000006">
    <property type="protein sequence ID" value="PJM75025.1"/>
    <property type="molecule type" value="Genomic_DNA"/>
</dbReference>
<gene>
    <name evidence="4" type="ORF">CSQ87_07325</name>
</gene>
<dbReference type="NCBIfam" id="TIGR02464">
    <property type="entry name" value="ribofla_fusion"/>
    <property type="match status" value="1"/>
</dbReference>
<dbReference type="Proteomes" id="UP000231451">
    <property type="component" value="Unassembled WGS sequence"/>
</dbReference>
<dbReference type="Pfam" id="PF20118">
    <property type="entry name" value="DUF6508"/>
    <property type="match status" value="1"/>
</dbReference>
<evidence type="ECO:0000259" key="3">
    <source>
        <dbReference type="Pfam" id="PF08719"/>
    </source>
</evidence>
<evidence type="ECO:0000313" key="4">
    <source>
        <dbReference type="EMBL" id="PJM75025.1"/>
    </source>
</evidence>
<dbReference type="InterPro" id="IPR045425">
    <property type="entry name" value="DUF6508"/>
</dbReference>
<organism evidence="4 5">
    <name type="scientific">Bifidobacterium simiarum</name>
    <dbReference type="NCBI Taxonomy" id="2045441"/>
    <lineage>
        <taxon>Bacteria</taxon>
        <taxon>Bacillati</taxon>
        <taxon>Actinomycetota</taxon>
        <taxon>Actinomycetes</taxon>
        <taxon>Bifidobacteriales</taxon>
        <taxon>Bifidobacteriaceae</taxon>
        <taxon>Bifidobacterium</taxon>
    </lineage>
</organism>
<comment type="catalytic activity">
    <reaction evidence="2">
        <text>2,5-diamino-6-hydroxy-4-(5-phosphoribosylamino)-pyrimidine + H2O = 2,5,6-triamino-4-hydroxypyrimidine + D-ribose 5-phosphate</text>
        <dbReference type="Rhea" id="RHEA:23436"/>
        <dbReference type="ChEBI" id="CHEBI:15377"/>
        <dbReference type="ChEBI" id="CHEBI:58614"/>
        <dbReference type="ChEBI" id="CHEBI:78346"/>
        <dbReference type="ChEBI" id="CHEBI:137796"/>
    </reaction>
</comment>
<dbReference type="OrthoDB" id="67297at2"/>
<protein>
    <recommendedName>
        <fullName evidence="3">NADAR domain-containing protein</fullName>
    </recommendedName>
</protein>
<sequence>MKPIRTVAEATAWHDAAMGRNDPDLFEDGGRDESRRPYFGFWNGEDWASNFHPAPFVVEWKDDDESVRELRFSCSEQWFMFRKAWRFHDRSAMDAVLQPELKPYQYKKIGRGVRNFDESVWNEESSGYMFEALMFKFTQNPDLAKRLLETGDQVLVECSPFDVIWGVGLGKQTKDGQTDSRWKDSRNWRGRNLLGFLLMDVRDVLRADRTPFEFKYGPFIELIPQFDRPSHELYKWVRPESREKDVISMGCYAYGPAVDQWWHLIYTTHGWEDYHTVLEHADVDPNEALRSADYSVFDAVQIQALMTWLTQAERFCDGLIAEALDKGWILNLLRRLRELRSSAD</sequence>
<dbReference type="Pfam" id="PF08719">
    <property type="entry name" value="NADAR"/>
    <property type="match status" value="1"/>
</dbReference>
<accession>A0A2M9HDZ8</accession>
<dbReference type="RefSeq" id="WP_100513222.1">
    <property type="nucleotide sequence ID" value="NZ_PEBK01000006.1"/>
</dbReference>
<dbReference type="InterPro" id="IPR012816">
    <property type="entry name" value="NADAR"/>
</dbReference>
<keyword evidence="5" id="KW-1185">Reference proteome</keyword>
<feature type="domain" description="NADAR" evidence="3">
    <location>
        <begin position="42"/>
        <end position="206"/>
    </location>
</feature>
<dbReference type="Gene3D" id="1.10.357.40">
    <property type="entry name" value="YbiA-like"/>
    <property type="match status" value="1"/>
</dbReference>
<reference evidence="4 5" key="1">
    <citation type="submission" date="2017-10" db="EMBL/GenBank/DDBJ databases">
        <title>Draft genome sequences of strains TRE 1, TRE 9, TRE H and TRI 7, isolated from tamarins, belonging to four potential novel Bifidobacterium species.</title>
        <authorList>
            <person name="Mattarelli P."/>
            <person name="Modesto M."/>
            <person name="Puglisi E."/>
            <person name="Morelli L."/>
            <person name="Spezio C."/>
            <person name="Bonetti A."/>
            <person name="Sandri C."/>
        </authorList>
    </citation>
    <scope>NUCLEOTIDE SEQUENCE [LARGE SCALE GENOMIC DNA]</scope>
    <source>
        <strain evidence="5">TRI7</strain>
    </source>
</reference>
<dbReference type="SUPFAM" id="SSF143990">
    <property type="entry name" value="YbiA-like"/>
    <property type="match status" value="1"/>
</dbReference>
<dbReference type="InterPro" id="IPR037238">
    <property type="entry name" value="YbiA-like_sf"/>
</dbReference>
<evidence type="ECO:0000256" key="1">
    <source>
        <dbReference type="ARBA" id="ARBA00000022"/>
    </source>
</evidence>